<feature type="non-terminal residue" evidence="1">
    <location>
        <position position="1"/>
    </location>
</feature>
<reference evidence="1" key="1">
    <citation type="submission" date="2021-02" db="EMBL/GenBank/DDBJ databases">
        <authorList>
            <person name="Dougan E. K."/>
            <person name="Rhodes N."/>
            <person name="Thang M."/>
            <person name="Chan C."/>
        </authorList>
    </citation>
    <scope>NUCLEOTIDE SEQUENCE</scope>
</reference>
<dbReference type="Proteomes" id="UP000654075">
    <property type="component" value="Unassembled WGS sequence"/>
</dbReference>
<proteinExistence type="predicted"/>
<accession>A0A813DW05</accession>
<comment type="caution">
    <text evidence="1">The sequence shown here is derived from an EMBL/GenBank/DDBJ whole genome shotgun (WGS) entry which is preliminary data.</text>
</comment>
<name>A0A813DW05_POLGL</name>
<feature type="non-terminal residue" evidence="1">
    <location>
        <position position="114"/>
    </location>
</feature>
<evidence type="ECO:0000313" key="2">
    <source>
        <dbReference type="Proteomes" id="UP000654075"/>
    </source>
</evidence>
<gene>
    <name evidence="1" type="ORF">PGLA1383_LOCUS10204</name>
</gene>
<dbReference type="AlphaFoldDB" id="A0A813DW05"/>
<organism evidence="1 2">
    <name type="scientific">Polarella glacialis</name>
    <name type="common">Dinoflagellate</name>
    <dbReference type="NCBI Taxonomy" id="89957"/>
    <lineage>
        <taxon>Eukaryota</taxon>
        <taxon>Sar</taxon>
        <taxon>Alveolata</taxon>
        <taxon>Dinophyceae</taxon>
        <taxon>Suessiales</taxon>
        <taxon>Suessiaceae</taxon>
        <taxon>Polarella</taxon>
    </lineage>
</organism>
<sequence>ADLLAVNTAAAEGLLVKSLAAEVEQPLDLTLLVDSSSARAVTMRRGVGKMKHLKIKQLWLHQAVRDRKLVVEKINTEVNPADLLTKCLPATRHAYLCEMLGLWVPSETAPMEVE</sequence>
<dbReference type="OrthoDB" id="441066at2759"/>
<keyword evidence="2" id="KW-1185">Reference proteome</keyword>
<dbReference type="EMBL" id="CAJNNV010005015">
    <property type="protein sequence ID" value="CAE8591534.1"/>
    <property type="molecule type" value="Genomic_DNA"/>
</dbReference>
<evidence type="ECO:0000313" key="1">
    <source>
        <dbReference type="EMBL" id="CAE8591534.1"/>
    </source>
</evidence>
<protein>
    <submittedName>
        <fullName evidence="1">Uncharacterized protein</fullName>
    </submittedName>
</protein>